<evidence type="ECO:0000313" key="3">
    <source>
        <dbReference type="EMBL" id="MFC5987339.1"/>
    </source>
</evidence>
<feature type="signal peptide" evidence="1">
    <location>
        <begin position="1"/>
        <end position="23"/>
    </location>
</feature>
<dbReference type="RefSeq" id="WP_379894698.1">
    <property type="nucleotide sequence ID" value="NZ_CBCSCT010000043.1"/>
</dbReference>
<gene>
    <name evidence="3" type="ORF">ACFPXP_13085</name>
</gene>
<organism evidence="3 4">
    <name type="scientific">Marinicrinis lubricantis</name>
    <dbReference type="NCBI Taxonomy" id="2086470"/>
    <lineage>
        <taxon>Bacteria</taxon>
        <taxon>Bacillati</taxon>
        <taxon>Bacillota</taxon>
        <taxon>Bacilli</taxon>
        <taxon>Bacillales</taxon>
        <taxon>Paenibacillaceae</taxon>
    </lineage>
</organism>
<accession>A0ABW1IQS1</accession>
<name>A0ABW1IQS1_9BACL</name>
<feature type="chain" id="PRO_5047265120" evidence="1">
    <location>
        <begin position="24"/>
        <end position="199"/>
    </location>
</feature>
<evidence type="ECO:0000259" key="2">
    <source>
        <dbReference type="Pfam" id="PF07833"/>
    </source>
</evidence>
<keyword evidence="1" id="KW-0732">Signal</keyword>
<dbReference type="Pfam" id="PF07833">
    <property type="entry name" value="Cu_amine_oxidN1"/>
    <property type="match status" value="1"/>
</dbReference>
<comment type="caution">
    <text evidence="3">The sequence shown here is derived from an EMBL/GenBank/DDBJ whole genome shotgun (WGS) entry which is preliminary data.</text>
</comment>
<reference evidence="4" key="1">
    <citation type="journal article" date="2019" name="Int. J. Syst. Evol. Microbiol.">
        <title>The Global Catalogue of Microorganisms (GCM) 10K type strain sequencing project: providing services to taxonomists for standard genome sequencing and annotation.</title>
        <authorList>
            <consortium name="The Broad Institute Genomics Platform"/>
            <consortium name="The Broad Institute Genome Sequencing Center for Infectious Disease"/>
            <person name="Wu L."/>
            <person name="Ma J."/>
        </authorList>
    </citation>
    <scope>NUCLEOTIDE SEQUENCE [LARGE SCALE GENOMIC DNA]</scope>
    <source>
        <strain evidence="4">CCM 8749</strain>
    </source>
</reference>
<feature type="domain" description="Copper amine oxidase-like N-terminal" evidence="2">
    <location>
        <begin position="39"/>
        <end position="91"/>
    </location>
</feature>
<sequence>MNLRKLAAVICIIGITSSVTAFADDAFEWVKAKKVKVSVNGSSMGTSALLTEDGSTMLPLRDIANQLQGMVEWDDKTQTVKVYKPNVHVSLLLAKDPKNMIPFGDVEKGKHEFVIFTQVDSIYNKISAIKTTIEDPFGDTVYTYEDEVKDHKENLWMTTPTIELNFKQVGKYTVKIYMKPEGSKQYALVSQKVIRSLAP</sequence>
<protein>
    <submittedName>
        <fullName evidence="3">Stalk domain-containing protein</fullName>
    </submittedName>
</protein>
<dbReference type="SUPFAM" id="SSF55383">
    <property type="entry name" value="Copper amine oxidase, domain N"/>
    <property type="match status" value="1"/>
</dbReference>
<evidence type="ECO:0000256" key="1">
    <source>
        <dbReference type="SAM" id="SignalP"/>
    </source>
</evidence>
<proteinExistence type="predicted"/>
<dbReference type="Gene3D" id="3.30.457.10">
    <property type="entry name" value="Copper amine oxidase-like, N-terminal domain"/>
    <property type="match status" value="1"/>
</dbReference>
<dbReference type="EMBL" id="JBHSQV010000160">
    <property type="protein sequence ID" value="MFC5987339.1"/>
    <property type="molecule type" value="Genomic_DNA"/>
</dbReference>
<keyword evidence="4" id="KW-1185">Reference proteome</keyword>
<evidence type="ECO:0000313" key="4">
    <source>
        <dbReference type="Proteomes" id="UP001596250"/>
    </source>
</evidence>
<dbReference type="InterPro" id="IPR012854">
    <property type="entry name" value="Cu_amine_oxidase-like_N"/>
</dbReference>
<dbReference type="InterPro" id="IPR036582">
    <property type="entry name" value="Mao_N_sf"/>
</dbReference>
<dbReference type="Proteomes" id="UP001596250">
    <property type="component" value="Unassembled WGS sequence"/>
</dbReference>